<dbReference type="Proteomes" id="UP001246372">
    <property type="component" value="Unassembled WGS sequence"/>
</dbReference>
<keyword evidence="3" id="KW-1185">Reference proteome</keyword>
<reference evidence="2" key="1">
    <citation type="submission" date="2023-09" db="EMBL/GenBank/DDBJ databases">
        <title>Paucibacter sp. APW11 Genome sequencing and assembly.</title>
        <authorList>
            <person name="Kim I."/>
        </authorList>
    </citation>
    <scope>NUCLEOTIDE SEQUENCE</scope>
    <source>
        <strain evidence="2">APW11</strain>
    </source>
</reference>
<gene>
    <name evidence="2" type="ORF">RQP53_20955</name>
</gene>
<evidence type="ECO:0000313" key="3">
    <source>
        <dbReference type="Proteomes" id="UP001246372"/>
    </source>
</evidence>
<dbReference type="SUPFAM" id="SSF75304">
    <property type="entry name" value="Amidase signature (AS) enzymes"/>
    <property type="match status" value="1"/>
</dbReference>
<dbReference type="PANTHER" id="PTHR11895">
    <property type="entry name" value="TRANSAMIDASE"/>
    <property type="match status" value="1"/>
</dbReference>
<dbReference type="RefSeq" id="WP_315652645.1">
    <property type="nucleotide sequence ID" value="NZ_JAVXZY010000011.1"/>
</dbReference>
<protein>
    <submittedName>
        <fullName evidence="2">Amidase</fullName>
        <ecNumber evidence="2">3.5.1.4</ecNumber>
    </submittedName>
</protein>
<comment type="caution">
    <text evidence="2">The sequence shown here is derived from an EMBL/GenBank/DDBJ whole genome shotgun (WGS) entry which is preliminary data.</text>
</comment>
<dbReference type="EC" id="3.5.1.4" evidence="2"/>
<dbReference type="PANTHER" id="PTHR11895:SF173">
    <property type="entry name" value="GLUTAMYL-TRNA AMIDOTRANSFERASE SUBUNIT A"/>
    <property type="match status" value="1"/>
</dbReference>
<keyword evidence="2" id="KW-0378">Hydrolase</keyword>
<organism evidence="2 3">
    <name type="scientific">Roseateles aquae</name>
    <dbReference type="NCBI Taxonomy" id="3077235"/>
    <lineage>
        <taxon>Bacteria</taxon>
        <taxon>Pseudomonadati</taxon>
        <taxon>Pseudomonadota</taxon>
        <taxon>Betaproteobacteria</taxon>
        <taxon>Burkholderiales</taxon>
        <taxon>Sphaerotilaceae</taxon>
        <taxon>Roseateles</taxon>
    </lineage>
</organism>
<evidence type="ECO:0000313" key="2">
    <source>
        <dbReference type="EMBL" id="MDT9001759.1"/>
    </source>
</evidence>
<dbReference type="InterPro" id="IPR000120">
    <property type="entry name" value="Amidase"/>
</dbReference>
<sequence length="499" mass="53070">MNAQSNEQSRETNDGLDLADYSAVALIAAYRAGRLEPVRVTEAVLARIARCEPQLQALYAFDAEAARAQARASAARWQAGAPLSIRLGGQDLTLDGVPLTLKENIATAGTPMPLGTAASELTLASEDAPPAARLKELGAVLLAKTTMPDYGMLSSGLSSFHPLTRNPWDLSKNPGGSSSGAAAAAAAGYGPLHLGTDIGGSVRLPAAWCGVFTLKPSLGRVPIKPPYAGRVAGPMTRTVADAALMMAALARPDWRDGMSLPHQQIDWLSLCGARPLDAASAAERLQGLRIGLLMDAGWGLRVEPEIAAAVEAAAALFAAHGAQIERLAPGSLCTRAMMDGLDAFWRMRSWLDISALPAERRERVLPYIRAWVDRGERLSAAELFHGYSQIAAIRDRCIAACQPYDYVLSPVSPVSAFPAAWASPINDPERPFEHIAFTLPYNMSEQPAASINCGYTAAGFPIGLQIAGRRHDDLGVLRVAQAYETLRGPQRAWPAPGLR</sequence>
<dbReference type="Gene3D" id="3.90.1300.10">
    <property type="entry name" value="Amidase signature (AS) domain"/>
    <property type="match status" value="1"/>
</dbReference>
<dbReference type="InterPro" id="IPR023631">
    <property type="entry name" value="Amidase_dom"/>
</dbReference>
<dbReference type="NCBIfam" id="NF005450">
    <property type="entry name" value="PRK07042.1"/>
    <property type="match status" value="1"/>
</dbReference>
<dbReference type="EMBL" id="JAVXZY010000011">
    <property type="protein sequence ID" value="MDT9001759.1"/>
    <property type="molecule type" value="Genomic_DNA"/>
</dbReference>
<feature type="domain" description="Amidase" evidence="1">
    <location>
        <begin position="39"/>
        <end position="476"/>
    </location>
</feature>
<evidence type="ECO:0000259" key="1">
    <source>
        <dbReference type="Pfam" id="PF01425"/>
    </source>
</evidence>
<name>A0ABU3PGN7_9BURK</name>
<proteinExistence type="predicted"/>
<accession>A0ABU3PGN7</accession>
<dbReference type="Pfam" id="PF01425">
    <property type="entry name" value="Amidase"/>
    <property type="match status" value="1"/>
</dbReference>
<dbReference type="InterPro" id="IPR036928">
    <property type="entry name" value="AS_sf"/>
</dbReference>
<dbReference type="GO" id="GO:0004040">
    <property type="term" value="F:amidase activity"/>
    <property type="evidence" value="ECO:0007669"/>
    <property type="project" value="UniProtKB-EC"/>
</dbReference>